<reference evidence="3" key="1">
    <citation type="submission" date="2019-04" db="EMBL/GenBank/DDBJ databases">
        <title>Complete genome sequence of Sphingomonas sp. W1-2-3.</title>
        <authorList>
            <person name="Im W.T."/>
        </authorList>
    </citation>
    <scope>NUCLEOTIDE SEQUENCE [LARGE SCALE GENOMIC DNA]</scope>
    <source>
        <strain evidence="3">W1-2-3</strain>
    </source>
</reference>
<evidence type="ECO:0000256" key="1">
    <source>
        <dbReference type="SAM" id="Phobius"/>
    </source>
</evidence>
<protein>
    <submittedName>
        <fullName evidence="2">DUF1467 family protein</fullName>
    </submittedName>
</protein>
<accession>A0A4D7C5D5</accession>
<keyword evidence="1" id="KW-0472">Membrane</keyword>
<dbReference type="Proteomes" id="UP000298714">
    <property type="component" value="Chromosome"/>
</dbReference>
<dbReference type="InterPro" id="IPR009935">
    <property type="entry name" value="DUF1467"/>
</dbReference>
<organism evidence="2 3">
    <name type="scientific">Hankyongella ginsenosidimutans</name>
    <dbReference type="NCBI Taxonomy" id="1763828"/>
    <lineage>
        <taxon>Bacteria</taxon>
        <taxon>Pseudomonadati</taxon>
        <taxon>Pseudomonadota</taxon>
        <taxon>Alphaproteobacteria</taxon>
        <taxon>Sphingomonadales</taxon>
        <taxon>Sphingomonadaceae</taxon>
        <taxon>Hankyongella</taxon>
    </lineage>
</organism>
<dbReference type="KEGG" id="hgn:E6W36_01515"/>
<gene>
    <name evidence="2" type="ORF">E6W36_01515</name>
</gene>
<feature type="transmembrane region" description="Helical" evidence="1">
    <location>
        <begin position="7"/>
        <end position="26"/>
    </location>
</feature>
<keyword evidence="1" id="KW-0812">Transmembrane</keyword>
<evidence type="ECO:0000313" key="2">
    <source>
        <dbReference type="EMBL" id="QCI78785.1"/>
    </source>
</evidence>
<dbReference type="EMBL" id="CP039704">
    <property type="protein sequence ID" value="QCI78785.1"/>
    <property type="molecule type" value="Genomic_DNA"/>
</dbReference>
<keyword evidence="3" id="KW-1185">Reference proteome</keyword>
<keyword evidence="1" id="KW-1133">Transmembrane helix</keyword>
<dbReference type="Pfam" id="PF07330">
    <property type="entry name" value="DUF1467"/>
    <property type="match status" value="1"/>
</dbReference>
<evidence type="ECO:0000313" key="3">
    <source>
        <dbReference type="Proteomes" id="UP000298714"/>
    </source>
</evidence>
<proteinExistence type="predicted"/>
<dbReference type="AlphaFoldDB" id="A0A4D7C5D5"/>
<sequence length="49" mass="5493">MSLISGLAIYLIIWWTVLFTVLPWGVRTAAEAGTDLVPDRRTARQPHPC</sequence>
<name>A0A4D7C5D5_9SPHN</name>